<comment type="caution">
    <text evidence="8">The sequence shown here is derived from an EMBL/GenBank/DDBJ whole genome shotgun (WGS) entry which is preliminary data.</text>
</comment>
<keyword evidence="3 5" id="KW-1133">Transmembrane helix</keyword>
<feature type="domain" description="G-protein coupled receptors family 1 profile" evidence="7">
    <location>
        <begin position="271"/>
        <end position="552"/>
    </location>
</feature>
<feature type="transmembrane region" description="Helical" evidence="5">
    <location>
        <begin position="369"/>
        <end position="395"/>
    </location>
</feature>
<evidence type="ECO:0000259" key="7">
    <source>
        <dbReference type="PROSITE" id="PS50262"/>
    </source>
</evidence>
<dbReference type="EMBL" id="JBICBT010000553">
    <property type="protein sequence ID" value="KAL3109889.1"/>
    <property type="molecule type" value="Genomic_DNA"/>
</dbReference>
<keyword evidence="2 5" id="KW-0812">Transmembrane</keyword>
<feature type="transmembrane region" description="Helical" evidence="5">
    <location>
        <begin position="261"/>
        <end position="283"/>
    </location>
</feature>
<evidence type="ECO:0000256" key="1">
    <source>
        <dbReference type="ARBA" id="ARBA00004370"/>
    </source>
</evidence>
<dbReference type="CDD" id="cd00637">
    <property type="entry name" value="7tm_classA_rhodopsin-like"/>
    <property type="match status" value="1"/>
</dbReference>
<sequence length="554" mass="62612">MSNFHHFLSCCSIIIVLLIGVSTDFSLMCNHGYRVTSIRRVNSAHQRKGTVLGSFAIECQPIVSSGKANLKVKCSALETTPQCNGWAEGCSDQQWLGGFNAYVMDNRTNAILLDPICCESPQVIVDQLSCATERLNLALMPFEHTIATDDFIYRGIHCWHQYNQSGTPVDFVWKMEICQFRVNGIATTGLAASSSSPSSYRSCPPCVCHCGINVCGNGFEPVRVTHKIMGPNHGEDCNATSNCHASRWLEESSQNLFDNTLIGLSLISIVANILVIICARRLFVYNRDTIHIYIASMTFGDLVVVFCQIFESFESRRPFLGVVPCICVYLLGWSGIAVSALSLVLLNGDKLLFFNFPIYYRVIKSVRRALRMCAMIWTVSLGVPTCFWLFGILRIRDPNKCEMTVNFEFAPGMEYFYTILITLFCICPIFSSAVVSCYLLRLMRTKRQFLNKMRKNFNNSTAANSAVVSSELCQQAPAFSNKLRSLVFIFTTTVWTALSLLPFRLLMLYWMYLVDIDHFCAEKCQWLQWIYNFAWAFLCLLKLNPARKSIGYLI</sequence>
<evidence type="ECO:0000313" key="8">
    <source>
        <dbReference type="EMBL" id="KAL3109889.1"/>
    </source>
</evidence>
<dbReference type="Gene3D" id="1.20.1070.10">
    <property type="entry name" value="Rhodopsin 7-helix transmembrane proteins"/>
    <property type="match status" value="1"/>
</dbReference>
<dbReference type="InterPro" id="IPR000276">
    <property type="entry name" value="GPCR_Rhodpsn"/>
</dbReference>
<reference evidence="8 9" key="1">
    <citation type="submission" date="2024-10" db="EMBL/GenBank/DDBJ databases">
        <authorList>
            <person name="Kim D."/>
        </authorList>
    </citation>
    <scope>NUCLEOTIDE SEQUENCE [LARGE SCALE GENOMIC DNA]</scope>
    <source>
        <strain evidence="8">BH-2024</strain>
    </source>
</reference>
<feature type="signal peptide" evidence="6">
    <location>
        <begin position="1"/>
        <end position="23"/>
    </location>
</feature>
<dbReference type="PANTHER" id="PTHR21643">
    <property type="entry name" value="G-PROTEIN COUPLED RECEPTORS FAMILY 1 PROFILE DOMAIN-CONTAINING PROTEIN-RELATED"/>
    <property type="match status" value="1"/>
</dbReference>
<evidence type="ECO:0000256" key="2">
    <source>
        <dbReference type="ARBA" id="ARBA00022692"/>
    </source>
</evidence>
<feature type="chain" id="PRO_5044838497" description="G-protein coupled receptors family 1 profile domain-containing protein" evidence="6">
    <location>
        <begin position="24"/>
        <end position="554"/>
    </location>
</feature>
<feature type="transmembrane region" description="Helical" evidence="5">
    <location>
        <begin position="486"/>
        <end position="506"/>
    </location>
</feature>
<gene>
    <name evidence="8" type="ORF">niasHT_018538</name>
</gene>
<accession>A0ABD2L402</accession>
<comment type="subcellular location">
    <subcellularLocation>
        <location evidence="1">Membrane</location>
    </subcellularLocation>
</comment>
<evidence type="ECO:0000256" key="4">
    <source>
        <dbReference type="ARBA" id="ARBA00023136"/>
    </source>
</evidence>
<proteinExistence type="predicted"/>
<dbReference type="Proteomes" id="UP001620626">
    <property type="component" value="Unassembled WGS sequence"/>
</dbReference>
<dbReference type="PANTHER" id="PTHR21643:SF3">
    <property type="entry name" value="G-PROTEIN COUPLED RECEPTORS FAMILY 1 PROFILE DOMAIN-CONTAINING PROTEIN"/>
    <property type="match status" value="1"/>
</dbReference>
<protein>
    <recommendedName>
        <fullName evidence="7">G-protein coupled receptors family 1 profile domain-containing protein</fullName>
    </recommendedName>
</protein>
<keyword evidence="9" id="KW-1185">Reference proteome</keyword>
<dbReference type="PROSITE" id="PS50262">
    <property type="entry name" value="G_PROTEIN_RECEP_F1_2"/>
    <property type="match status" value="1"/>
</dbReference>
<name>A0ABD2L402_9BILA</name>
<dbReference type="AlphaFoldDB" id="A0ABD2L402"/>
<keyword evidence="4 5" id="KW-0472">Membrane</keyword>
<keyword evidence="6" id="KW-0732">Signal</keyword>
<organism evidence="8 9">
    <name type="scientific">Heterodera trifolii</name>
    <dbReference type="NCBI Taxonomy" id="157864"/>
    <lineage>
        <taxon>Eukaryota</taxon>
        <taxon>Metazoa</taxon>
        <taxon>Ecdysozoa</taxon>
        <taxon>Nematoda</taxon>
        <taxon>Chromadorea</taxon>
        <taxon>Rhabditida</taxon>
        <taxon>Tylenchina</taxon>
        <taxon>Tylenchomorpha</taxon>
        <taxon>Tylenchoidea</taxon>
        <taxon>Heteroderidae</taxon>
        <taxon>Heteroderinae</taxon>
        <taxon>Heterodera</taxon>
    </lineage>
</organism>
<evidence type="ECO:0000256" key="5">
    <source>
        <dbReference type="SAM" id="Phobius"/>
    </source>
</evidence>
<feature type="transmembrane region" description="Helical" evidence="5">
    <location>
        <begin position="290"/>
        <end position="313"/>
    </location>
</feature>
<dbReference type="InterPro" id="IPR039952">
    <property type="entry name" value="Aex-2"/>
</dbReference>
<evidence type="ECO:0000313" key="9">
    <source>
        <dbReference type="Proteomes" id="UP001620626"/>
    </source>
</evidence>
<dbReference type="GO" id="GO:0016020">
    <property type="term" value="C:membrane"/>
    <property type="evidence" value="ECO:0007669"/>
    <property type="project" value="UniProtKB-SubCell"/>
</dbReference>
<feature type="transmembrane region" description="Helical" evidence="5">
    <location>
        <begin position="319"/>
        <end position="348"/>
    </location>
</feature>
<feature type="transmembrane region" description="Helical" evidence="5">
    <location>
        <begin position="415"/>
        <end position="440"/>
    </location>
</feature>
<dbReference type="SUPFAM" id="SSF81321">
    <property type="entry name" value="Family A G protein-coupled receptor-like"/>
    <property type="match status" value="1"/>
</dbReference>
<dbReference type="InterPro" id="IPR017452">
    <property type="entry name" value="GPCR_Rhodpsn_7TM"/>
</dbReference>
<evidence type="ECO:0000256" key="3">
    <source>
        <dbReference type="ARBA" id="ARBA00022989"/>
    </source>
</evidence>
<evidence type="ECO:0000256" key="6">
    <source>
        <dbReference type="SAM" id="SignalP"/>
    </source>
</evidence>
<dbReference type="Pfam" id="PF00001">
    <property type="entry name" value="7tm_1"/>
    <property type="match status" value="1"/>
</dbReference>